<protein>
    <submittedName>
        <fullName evidence="1">Uncharacterized protein</fullName>
    </submittedName>
</protein>
<proteinExistence type="predicted"/>
<accession>A0A9P6NT66</accession>
<dbReference type="Proteomes" id="UP000886653">
    <property type="component" value="Unassembled WGS sequence"/>
</dbReference>
<organism evidence="1 2">
    <name type="scientific">Cronartium quercuum f. sp. fusiforme G11</name>
    <dbReference type="NCBI Taxonomy" id="708437"/>
    <lineage>
        <taxon>Eukaryota</taxon>
        <taxon>Fungi</taxon>
        <taxon>Dikarya</taxon>
        <taxon>Basidiomycota</taxon>
        <taxon>Pucciniomycotina</taxon>
        <taxon>Pucciniomycetes</taxon>
        <taxon>Pucciniales</taxon>
        <taxon>Coleosporiaceae</taxon>
        <taxon>Cronartium</taxon>
    </lineage>
</organism>
<keyword evidence="2" id="KW-1185">Reference proteome</keyword>
<dbReference type="EMBL" id="MU167223">
    <property type="protein sequence ID" value="KAG0149912.1"/>
    <property type="molecule type" value="Genomic_DNA"/>
</dbReference>
<name>A0A9P6NT66_9BASI</name>
<sequence>MWVSALGQEHAITQKPIYIFFHHFGAELCRLAKSELFSNVSRECAFVRKCGIATACEAHMMEVLRNSDWVTGWLLRYQTIDICSRLGYKYPSPNCLSSFPHVHGSPTHPINHSNSPILPALRISTNPIDQQNAKGKLSAQFPQANLFTALFT</sequence>
<evidence type="ECO:0000313" key="1">
    <source>
        <dbReference type="EMBL" id="KAG0149912.1"/>
    </source>
</evidence>
<comment type="caution">
    <text evidence="1">The sequence shown here is derived from an EMBL/GenBank/DDBJ whole genome shotgun (WGS) entry which is preliminary data.</text>
</comment>
<reference evidence="1" key="1">
    <citation type="submission" date="2013-11" db="EMBL/GenBank/DDBJ databases">
        <title>Genome sequence of the fusiform rust pathogen reveals effectors for host alternation and coevolution with pine.</title>
        <authorList>
            <consortium name="DOE Joint Genome Institute"/>
            <person name="Smith K."/>
            <person name="Pendleton A."/>
            <person name="Kubisiak T."/>
            <person name="Anderson C."/>
            <person name="Salamov A."/>
            <person name="Aerts A."/>
            <person name="Riley R."/>
            <person name="Clum A."/>
            <person name="Lindquist E."/>
            <person name="Ence D."/>
            <person name="Campbell M."/>
            <person name="Kronenberg Z."/>
            <person name="Feau N."/>
            <person name="Dhillon B."/>
            <person name="Hamelin R."/>
            <person name="Burleigh J."/>
            <person name="Smith J."/>
            <person name="Yandell M."/>
            <person name="Nelson C."/>
            <person name="Grigoriev I."/>
            <person name="Davis J."/>
        </authorList>
    </citation>
    <scope>NUCLEOTIDE SEQUENCE</scope>
    <source>
        <strain evidence="1">G11</strain>
    </source>
</reference>
<dbReference type="AlphaFoldDB" id="A0A9P6NT66"/>
<evidence type="ECO:0000313" key="2">
    <source>
        <dbReference type="Proteomes" id="UP000886653"/>
    </source>
</evidence>
<gene>
    <name evidence="1" type="ORF">CROQUDRAFT_88459</name>
</gene>